<feature type="domain" description="DUF427" evidence="1">
    <location>
        <begin position="5"/>
        <end position="91"/>
    </location>
</feature>
<dbReference type="PANTHER" id="PTHR34310:SF5">
    <property type="entry name" value="DUF427 DOMAIN PROTEIN (AFU_ORTHOLOGUE AFUA_3G02220)"/>
    <property type="match status" value="1"/>
</dbReference>
<keyword evidence="3" id="KW-1185">Reference proteome</keyword>
<dbReference type="Pfam" id="PF04248">
    <property type="entry name" value="NTP_transf_9"/>
    <property type="match status" value="1"/>
</dbReference>
<dbReference type="Proteomes" id="UP000247233">
    <property type="component" value="Unassembled WGS sequence"/>
</dbReference>
<dbReference type="OrthoDB" id="18996at2759"/>
<sequence length="99" mass="10997">MPLARATINNTILAESPTWETVEGNIYFPPSAILNESLFVPTDLSTYCPWKGNASYYSIVLGDKTVANAAWYYATPFEAAANIKDHVAFYTDKVEVKVE</sequence>
<dbReference type="Gene3D" id="2.170.150.40">
    <property type="entry name" value="Domain of unknown function (DUF427)"/>
    <property type="match status" value="1"/>
</dbReference>
<evidence type="ECO:0000313" key="2">
    <source>
        <dbReference type="EMBL" id="PWY84985.1"/>
    </source>
</evidence>
<comment type="caution">
    <text evidence="2">The sequence shown here is derived from an EMBL/GenBank/DDBJ whole genome shotgun (WGS) entry which is preliminary data.</text>
</comment>
<dbReference type="RefSeq" id="XP_025400327.1">
    <property type="nucleotide sequence ID" value="XM_025543022.1"/>
</dbReference>
<evidence type="ECO:0000313" key="3">
    <source>
        <dbReference type="Proteomes" id="UP000247233"/>
    </source>
</evidence>
<dbReference type="PANTHER" id="PTHR34310">
    <property type="entry name" value="DUF427 DOMAIN PROTEIN (AFU_ORTHOLOGUE AFUA_3G02220)"/>
    <property type="match status" value="1"/>
</dbReference>
<dbReference type="InterPro" id="IPR007361">
    <property type="entry name" value="DUF427"/>
</dbReference>
<dbReference type="EMBL" id="MSFL01000009">
    <property type="protein sequence ID" value="PWY84985.1"/>
    <property type="molecule type" value="Genomic_DNA"/>
</dbReference>
<evidence type="ECO:0000259" key="1">
    <source>
        <dbReference type="Pfam" id="PF04248"/>
    </source>
</evidence>
<dbReference type="InterPro" id="IPR038694">
    <property type="entry name" value="DUF427_sf"/>
</dbReference>
<dbReference type="AlphaFoldDB" id="A0A317WG86"/>
<accession>A0A317WG86</accession>
<name>A0A317WG86_9EURO</name>
<proteinExistence type="predicted"/>
<protein>
    <submittedName>
        <fullName evidence="2">DUF427 domain protein</fullName>
    </submittedName>
</protein>
<gene>
    <name evidence="2" type="ORF">BO70DRAFT_361375</name>
</gene>
<organism evidence="2 3">
    <name type="scientific">Aspergillus heteromorphus CBS 117.55</name>
    <dbReference type="NCBI Taxonomy" id="1448321"/>
    <lineage>
        <taxon>Eukaryota</taxon>
        <taxon>Fungi</taxon>
        <taxon>Dikarya</taxon>
        <taxon>Ascomycota</taxon>
        <taxon>Pezizomycotina</taxon>
        <taxon>Eurotiomycetes</taxon>
        <taxon>Eurotiomycetidae</taxon>
        <taxon>Eurotiales</taxon>
        <taxon>Aspergillaceae</taxon>
        <taxon>Aspergillus</taxon>
        <taxon>Aspergillus subgen. Circumdati</taxon>
    </lineage>
</organism>
<dbReference type="VEuPathDB" id="FungiDB:BO70DRAFT_361375"/>
<dbReference type="GeneID" id="37065259"/>
<reference evidence="2 3" key="1">
    <citation type="submission" date="2016-12" db="EMBL/GenBank/DDBJ databases">
        <title>The genomes of Aspergillus section Nigri reveals drivers in fungal speciation.</title>
        <authorList>
            <consortium name="DOE Joint Genome Institute"/>
            <person name="Vesth T.C."/>
            <person name="Nybo J."/>
            <person name="Theobald S."/>
            <person name="Brandl J."/>
            <person name="Frisvad J.C."/>
            <person name="Nielsen K.F."/>
            <person name="Lyhne E.K."/>
            <person name="Kogle M.E."/>
            <person name="Kuo A."/>
            <person name="Riley R."/>
            <person name="Clum A."/>
            <person name="Nolan M."/>
            <person name="Lipzen A."/>
            <person name="Salamov A."/>
            <person name="Henrissat B."/>
            <person name="Wiebenga A."/>
            <person name="De Vries R.P."/>
            <person name="Grigoriev I.V."/>
            <person name="Mortensen U.H."/>
            <person name="Andersen M.R."/>
            <person name="Baker S.E."/>
        </authorList>
    </citation>
    <scope>NUCLEOTIDE SEQUENCE [LARGE SCALE GENOMIC DNA]</scope>
    <source>
        <strain evidence="2 3">CBS 117.55</strain>
    </source>
</reference>